<comment type="similarity">
    <text evidence="9">Belongs to the GSP H family.</text>
</comment>
<evidence type="ECO:0000256" key="6">
    <source>
        <dbReference type="ARBA" id="ARBA00022692"/>
    </source>
</evidence>
<dbReference type="InterPro" id="IPR022346">
    <property type="entry name" value="T2SS_GspH"/>
</dbReference>
<dbReference type="RefSeq" id="WP_188726656.1">
    <property type="nucleotide sequence ID" value="NZ_BMIT01000001.1"/>
</dbReference>
<keyword evidence="8 11" id="KW-0472">Membrane</keyword>
<evidence type="ECO:0000256" key="9">
    <source>
        <dbReference type="ARBA" id="ARBA00025772"/>
    </source>
</evidence>
<evidence type="ECO:0000313" key="13">
    <source>
        <dbReference type="EMBL" id="GGE80514.1"/>
    </source>
</evidence>
<evidence type="ECO:0000256" key="4">
    <source>
        <dbReference type="ARBA" id="ARBA00022481"/>
    </source>
</evidence>
<evidence type="ECO:0000259" key="12">
    <source>
        <dbReference type="Pfam" id="PF12019"/>
    </source>
</evidence>
<feature type="domain" description="General secretion pathway GspH" evidence="12">
    <location>
        <begin position="52"/>
        <end position="165"/>
    </location>
</feature>
<name>A0ABQ1T3I5_9GAMM</name>
<evidence type="ECO:0000256" key="3">
    <source>
        <dbReference type="ARBA" id="ARBA00022475"/>
    </source>
</evidence>
<dbReference type="InterPro" id="IPR045584">
    <property type="entry name" value="Pilin-like"/>
</dbReference>
<evidence type="ECO:0000256" key="2">
    <source>
        <dbReference type="ARBA" id="ARBA00021549"/>
    </source>
</evidence>
<accession>A0ABQ1T3I5</accession>
<keyword evidence="14" id="KW-1185">Reference proteome</keyword>
<comment type="subcellular location">
    <subcellularLocation>
        <location evidence="1">Cell inner membrane</location>
        <topology evidence="1">Single-pass membrane protein</topology>
    </subcellularLocation>
</comment>
<comment type="caution">
    <text evidence="13">The sequence shown here is derived from an EMBL/GenBank/DDBJ whole genome shotgun (WGS) entry which is preliminary data.</text>
</comment>
<keyword evidence="5" id="KW-0997">Cell inner membrane</keyword>
<dbReference type="SUPFAM" id="SSF54523">
    <property type="entry name" value="Pili subunits"/>
    <property type="match status" value="1"/>
</dbReference>
<dbReference type="Pfam" id="PF12019">
    <property type="entry name" value="GspH"/>
    <property type="match status" value="1"/>
</dbReference>
<keyword evidence="3" id="KW-1003">Cell membrane</keyword>
<keyword evidence="4" id="KW-0488">Methylation</keyword>
<evidence type="ECO:0000313" key="14">
    <source>
        <dbReference type="Proteomes" id="UP000638462"/>
    </source>
</evidence>
<evidence type="ECO:0000256" key="5">
    <source>
        <dbReference type="ARBA" id="ARBA00022519"/>
    </source>
</evidence>
<evidence type="ECO:0000256" key="1">
    <source>
        <dbReference type="ARBA" id="ARBA00004377"/>
    </source>
</evidence>
<protein>
    <recommendedName>
        <fullName evidence="2">Type II secretion system protein H</fullName>
    </recommendedName>
    <alternativeName>
        <fullName evidence="10">General secretion pathway protein H</fullName>
    </alternativeName>
</protein>
<evidence type="ECO:0000256" key="8">
    <source>
        <dbReference type="ARBA" id="ARBA00023136"/>
    </source>
</evidence>
<dbReference type="Proteomes" id="UP000638462">
    <property type="component" value="Unassembled WGS sequence"/>
</dbReference>
<organism evidence="13 14">
    <name type="scientific">Pseudoalteromonas gelatinilytica</name>
    <dbReference type="NCBI Taxonomy" id="1703256"/>
    <lineage>
        <taxon>Bacteria</taxon>
        <taxon>Pseudomonadati</taxon>
        <taxon>Pseudomonadota</taxon>
        <taxon>Gammaproteobacteria</taxon>
        <taxon>Alteromonadales</taxon>
        <taxon>Pseudoalteromonadaceae</taxon>
        <taxon>Pseudoalteromonas</taxon>
    </lineage>
</organism>
<dbReference type="EMBL" id="BMIT01000001">
    <property type="protein sequence ID" value="GGE80514.1"/>
    <property type="molecule type" value="Genomic_DNA"/>
</dbReference>
<feature type="transmembrane region" description="Helical" evidence="11">
    <location>
        <begin position="12"/>
        <end position="34"/>
    </location>
</feature>
<evidence type="ECO:0000256" key="11">
    <source>
        <dbReference type="SAM" id="Phobius"/>
    </source>
</evidence>
<keyword evidence="6 11" id="KW-0812">Transmembrane</keyword>
<reference evidence="14" key="1">
    <citation type="journal article" date="2019" name="Int. J. Syst. Evol. Microbiol.">
        <title>The Global Catalogue of Microorganisms (GCM) 10K type strain sequencing project: providing services to taxonomists for standard genome sequencing and annotation.</title>
        <authorList>
            <consortium name="The Broad Institute Genomics Platform"/>
            <consortium name="The Broad Institute Genome Sequencing Center for Infectious Disease"/>
            <person name="Wu L."/>
            <person name="Ma J."/>
        </authorList>
    </citation>
    <scope>NUCLEOTIDE SEQUENCE [LARGE SCALE GENOMIC DNA]</scope>
    <source>
        <strain evidence="14">CGMCC 1.15394</strain>
    </source>
</reference>
<evidence type="ECO:0000256" key="7">
    <source>
        <dbReference type="ARBA" id="ARBA00022989"/>
    </source>
</evidence>
<dbReference type="Gene3D" id="3.55.40.10">
    <property type="entry name" value="minor pseudopilin epsh domain"/>
    <property type="match status" value="1"/>
</dbReference>
<gene>
    <name evidence="13" type="ORF">GCM10008027_01580</name>
</gene>
<keyword evidence="7 11" id="KW-1133">Transmembrane helix</keyword>
<proteinExistence type="inferred from homology"/>
<evidence type="ECO:0000256" key="10">
    <source>
        <dbReference type="ARBA" id="ARBA00030775"/>
    </source>
</evidence>
<sequence>MKALTTLRSLNGATLIESLVVLSILSLLLHFALFEYKPLLAKNRLDSNMHTVKRALQFTRLKAQTNDAHVTFCALKNNRCNKEVWHKSLTVFVDKGELGVFESGDSKLMEIEAINKFDMLTYPRHSVTFSPSGMPMGLGNGKFIYCPEYSKASLKGLAISVSPIGRVRLIDTDKCQTDN</sequence>